<dbReference type="InterPro" id="IPR036052">
    <property type="entry name" value="TrpB-like_PALP_sf"/>
</dbReference>
<proteinExistence type="predicted"/>
<sequence length="125" mass="12898">MVHPFPGDGLYPFLDEFAGAQTNGQSTVMAMLECYEPSLVAWRILSRAADAFMIVDDQNAVGAMKRLASPGDGNPAVVAGESGGVGLAGLLKVAADSTLRGQIGLGPDARVFLINTEGATDPGVY</sequence>
<accession>A0A5S4W8U6</accession>
<name>A0A5S4W8U6_9BRAD</name>
<reference evidence="1 2" key="1">
    <citation type="submission" date="2019-08" db="EMBL/GenBank/DDBJ databases">
        <title>Bradyrhizobium hipponensis sp. nov., a rhizobium isolated from a Lupinus angustifolius root nodule in Tunisia.</title>
        <authorList>
            <person name="Off K."/>
            <person name="Rejili M."/>
            <person name="Mars M."/>
            <person name="Brachmann A."/>
            <person name="Marin M."/>
        </authorList>
    </citation>
    <scope>NUCLEOTIDE SEQUENCE [LARGE SCALE GENOMIC DNA]</scope>
    <source>
        <strain evidence="1 2">CTAW11</strain>
    </source>
</reference>
<dbReference type="EMBL" id="VSSR01000066">
    <property type="protein sequence ID" value="TYL75333.1"/>
    <property type="molecule type" value="Genomic_DNA"/>
</dbReference>
<evidence type="ECO:0000313" key="2">
    <source>
        <dbReference type="Proteomes" id="UP000324853"/>
    </source>
</evidence>
<evidence type="ECO:0000313" key="1">
    <source>
        <dbReference type="EMBL" id="TYL75333.1"/>
    </source>
</evidence>
<dbReference type="Gene3D" id="3.40.50.1100">
    <property type="match status" value="1"/>
</dbReference>
<gene>
    <name evidence="1" type="ORF">FXB38_33365</name>
</gene>
<dbReference type="SUPFAM" id="SSF53686">
    <property type="entry name" value="Tryptophan synthase beta subunit-like PLP-dependent enzymes"/>
    <property type="match status" value="1"/>
</dbReference>
<keyword evidence="2" id="KW-1185">Reference proteome</keyword>
<organism evidence="1 2">
    <name type="scientific">Bradyrhizobium cytisi</name>
    <dbReference type="NCBI Taxonomy" id="515489"/>
    <lineage>
        <taxon>Bacteria</taxon>
        <taxon>Pseudomonadati</taxon>
        <taxon>Pseudomonadota</taxon>
        <taxon>Alphaproteobacteria</taxon>
        <taxon>Hyphomicrobiales</taxon>
        <taxon>Nitrobacteraceae</taxon>
        <taxon>Bradyrhizobium</taxon>
    </lineage>
</organism>
<dbReference type="AlphaFoldDB" id="A0A5S4W8U6"/>
<dbReference type="OrthoDB" id="34584at2"/>
<comment type="caution">
    <text evidence="1">The sequence shown here is derived from an EMBL/GenBank/DDBJ whole genome shotgun (WGS) entry which is preliminary data.</text>
</comment>
<dbReference type="Proteomes" id="UP000324853">
    <property type="component" value="Unassembled WGS sequence"/>
</dbReference>
<protein>
    <submittedName>
        <fullName evidence="1">Pyridoxal-phosphate dependent enzyme</fullName>
    </submittedName>
</protein>
<dbReference type="PANTHER" id="PTHR42937:SF1">
    <property type="entry name" value="DIAMINOPROPIONATE AMMONIA-LYASE"/>
    <property type="match status" value="1"/>
</dbReference>
<dbReference type="PANTHER" id="PTHR42937">
    <property type="match status" value="1"/>
</dbReference>